<protein>
    <submittedName>
        <fullName evidence="2">Uncharacterized protein</fullName>
    </submittedName>
</protein>
<dbReference type="GeneID" id="27665789"/>
<dbReference type="KEGG" id="ssck:SPSK_03677"/>
<dbReference type="VEuPathDB" id="FungiDB:SPSK_03677"/>
<evidence type="ECO:0000256" key="1">
    <source>
        <dbReference type="SAM" id="MobiDB-lite"/>
    </source>
</evidence>
<dbReference type="EMBL" id="AXCR01000010">
    <property type="protein sequence ID" value="KJR82734.1"/>
    <property type="molecule type" value="Genomic_DNA"/>
</dbReference>
<gene>
    <name evidence="2" type="ORF">SPSK_03677</name>
</gene>
<dbReference type="Proteomes" id="UP000033710">
    <property type="component" value="Unassembled WGS sequence"/>
</dbReference>
<evidence type="ECO:0000313" key="3">
    <source>
        <dbReference type="Proteomes" id="UP000033710"/>
    </source>
</evidence>
<evidence type="ECO:0000313" key="2">
    <source>
        <dbReference type="EMBL" id="KJR82734.1"/>
    </source>
</evidence>
<name>A0A0F2M0X9_SPOSC</name>
<sequence>MPTPVAPCTDNWRCLTPAARHVSDWQTCALRDTFCAKTTHPRRQSVRSITPRLSLHLGKKTNGKKDERDDRKEQILHDGQTPEIKANAVFEQTKSRNDPTAQTIRRKKDGDGRSPNKLEVGYHSLSASFLLRFVIPAGLDVI</sequence>
<feature type="region of interest" description="Disordered" evidence="1">
    <location>
        <begin position="55"/>
        <end position="115"/>
    </location>
</feature>
<organism evidence="2 3">
    <name type="scientific">Sporothrix schenckii 1099-18</name>
    <dbReference type="NCBI Taxonomy" id="1397361"/>
    <lineage>
        <taxon>Eukaryota</taxon>
        <taxon>Fungi</taxon>
        <taxon>Dikarya</taxon>
        <taxon>Ascomycota</taxon>
        <taxon>Pezizomycotina</taxon>
        <taxon>Sordariomycetes</taxon>
        <taxon>Sordariomycetidae</taxon>
        <taxon>Ophiostomatales</taxon>
        <taxon>Ophiostomataceae</taxon>
        <taxon>Sporothrix</taxon>
    </lineage>
</organism>
<reference evidence="2 3" key="1">
    <citation type="journal article" date="2014" name="BMC Genomics">
        <title>Comparative genomics of the major fungal agents of human and animal Sporotrichosis: Sporothrix schenckii and Sporothrix brasiliensis.</title>
        <authorList>
            <person name="Teixeira M.M."/>
            <person name="de Almeida L.G."/>
            <person name="Kubitschek-Barreira P."/>
            <person name="Alves F.L."/>
            <person name="Kioshima E.S."/>
            <person name="Abadio A.K."/>
            <person name="Fernandes L."/>
            <person name="Derengowski L.S."/>
            <person name="Ferreira K.S."/>
            <person name="Souza R.C."/>
            <person name="Ruiz J.C."/>
            <person name="de Andrade N.C."/>
            <person name="Paes H.C."/>
            <person name="Nicola A.M."/>
            <person name="Albuquerque P."/>
            <person name="Gerber A.L."/>
            <person name="Martins V.P."/>
            <person name="Peconick L.D."/>
            <person name="Neto A.V."/>
            <person name="Chaucanez C.B."/>
            <person name="Silva P.A."/>
            <person name="Cunha O.L."/>
            <person name="de Oliveira F.F."/>
            <person name="dos Santos T.C."/>
            <person name="Barros A.L."/>
            <person name="Soares M.A."/>
            <person name="de Oliveira L.M."/>
            <person name="Marini M.M."/>
            <person name="Villalobos-Duno H."/>
            <person name="Cunha M.M."/>
            <person name="de Hoog S."/>
            <person name="da Silveira J.F."/>
            <person name="Henrissat B."/>
            <person name="Nino-Vega G.A."/>
            <person name="Cisalpino P.S."/>
            <person name="Mora-Montes H.M."/>
            <person name="Almeida S.R."/>
            <person name="Stajich J.E."/>
            <person name="Lopes-Bezerra L.M."/>
            <person name="Vasconcelos A.T."/>
            <person name="Felipe M.S."/>
        </authorList>
    </citation>
    <scope>NUCLEOTIDE SEQUENCE [LARGE SCALE GENOMIC DNA]</scope>
    <source>
        <strain evidence="2 3">1099-18</strain>
    </source>
</reference>
<reference evidence="2 3" key="2">
    <citation type="journal article" date="2015" name="Eukaryot. Cell">
        <title>Asexual propagation of a virulent clone complex in a human and feline outbreak of sporotrichosis.</title>
        <authorList>
            <person name="Teixeira Mde M."/>
            <person name="Rodrigues A.M."/>
            <person name="Tsui C.K."/>
            <person name="de Almeida L.G."/>
            <person name="Van Diepeningen A.D."/>
            <person name="van den Ende B.G."/>
            <person name="Fernandes G.F."/>
            <person name="Kano R."/>
            <person name="Hamelin R.C."/>
            <person name="Lopes-Bezerra L.M."/>
            <person name="Vasconcelos A.T."/>
            <person name="de Hoog S."/>
            <person name="de Camargo Z.P."/>
            <person name="Felipe M.S."/>
        </authorList>
    </citation>
    <scope>NUCLEOTIDE SEQUENCE [LARGE SCALE GENOMIC DNA]</scope>
    <source>
        <strain evidence="2 3">1099-18</strain>
    </source>
</reference>
<feature type="compositionally biased region" description="Basic and acidic residues" evidence="1">
    <location>
        <begin position="63"/>
        <end position="76"/>
    </location>
</feature>
<accession>A0A0F2M0X9</accession>
<dbReference type="RefSeq" id="XP_016585410.1">
    <property type="nucleotide sequence ID" value="XM_016730512.1"/>
</dbReference>
<comment type="caution">
    <text evidence="2">The sequence shown here is derived from an EMBL/GenBank/DDBJ whole genome shotgun (WGS) entry which is preliminary data.</text>
</comment>
<proteinExistence type="predicted"/>
<dbReference type="AlphaFoldDB" id="A0A0F2M0X9"/>